<organism evidence="1 2">
    <name type="scientific">Streptomyces bullii</name>
    <dbReference type="NCBI Taxonomy" id="349910"/>
    <lineage>
        <taxon>Bacteria</taxon>
        <taxon>Bacillati</taxon>
        <taxon>Actinomycetota</taxon>
        <taxon>Actinomycetes</taxon>
        <taxon>Kitasatosporales</taxon>
        <taxon>Streptomycetaceae</taxon>
        <taxon>Streptomyces</taxon>
    </lineage>
</organism>
<reference evidence="2" key="1">
    <citation type="journal article" date="2019" name="Int. J. Syst. Evol. Microbiol.">
        <title>The Global Catalogue of Microorganisms (GCM) 10K type strain sequencing project: providing services to taxonomists for standard genome sequencing and annotation.</title>
        <authorList>
            <consortium name="The Broad Institute Genomics Platform"/>
            <consortium name="The Broad Institute Genome Sequencing Center for Infectious Disease"/>
            <person name="Wu L."/>
            <person name="Ma J."/>
        </authorList>
    </citation>
    <scope>NUCLEOTIDE SEQUENCE [LARGE SCALE GENOMIC DNA]</scope>
    <source>
        <strain evidence="2">CGMCC 4.7248</strain>
    </source>
</reference>
<dbReference type="Pfam" id="PF19979">
    <property type="entry name" value="DUF6415"/>
    <property type="match status" value="1"/>
</dbReference>
<gene>
    <name evidence="1" type="ORF">ACFPZJ_18910</name>
</gene>
<keyword evidence="2" id="KW-1185">Reference proteome</keyword>
<evidence type="ECO:0000313" key="2">
    <source>
        <dbReference type="Proteomes" id="UP001596154"/>
    </source>
</evidence>
<dbReference type="EMBL" id="JBHSNY010000006">
    <property type="protein sequence ID" value="MFC5635825.1"/>
    <property type="molecule type" value="Genomic_DNA"/>
</dbReference>
<accession>A0ABW0US95</accession>
<name>A0ABW0US95_9ACTN</name>
<proteinExistence type="predicted"/>
<dbReference type="Proteomes" id="UP001596154">
    <property type="component" value="Unassembled WGS sequence"/>
</dbReference>
<dbReference type="RefSeq" id="WP_381022711.1">
    <property type="nucleotide sequence ID" value="NZ_JBHSNY010000006.1"/>
</dbReference>
<comment type="caution">
    <text evidence="1">The sequence shown here is derived from an EMBL/GenBank/DDBJ whole genome shotgun (WGS) entry which is preliminary data.</text>
</comment>
<protein>
    <submittedName>
        <fullName evidence="1">DUF6415 family natural product biosynthesis protein</fullName>
    </submittedName>
</protein>
<evidence type="ECO:0000313" key="1">
    <source>
        <dbReference type="EMBL" id="MFC5635825.1"/>
    </source>
</evidence>
<dbReference type="InterPro" id="IPR046300">
    <property type="entry name" value="DUF6415"/>
</dbReference>
<sequence length="161" mass="17380">MNATHETAAPIPSTVAMVTQATWFLKQPTLLGHQDVKAFEADFRTFVEHLIPQVEELAAARSRDDVPAQVALAGVAEARRRLIEPEAAGLKGEVARVQRLARSVIALCTHYDALTGISMCVVCNRVIDGDDEPWEPYDYASPSGGAARSGGVHAACATRRR</sequence>